<sequence>MCSFLVAGSCACVSRAVGGSHAAHSFTRALSVPPFPPTVSAPSPSSPIVLEIHEREPPSLWGPGILEYVCACDASFPPPHTVRAALLHVRARAHAPTSEAVAGHFPWLLAPTSSRRRPPPGPAILLGEELALSLIHPRGGDACASLLHGPCSVVSLPTHTTHLLWMCAPSLSPCSDPPHVSVTRTTSQTSLLVENAPGRSAPFPTLSRGSAVSVHGSCAPKPLSLFLCCTFAHTFPVGRHLREGALLPAPSRTFLRVCVFGASPTYISPK</sequence>
<accession>A0A058Z6Y3</accession>
<protein>
    <submittedName>
        <fullName evidence="1">Uncharacterized protein</fullName>
    </submittedName>
</protein>
<organism evidence="1">
    <name type="scientific">Fonticula alba</name>
    <name type="common">Slime mold</name>
    <dbReference type="NCBI Taxonomy" id="691883"/>
    <lineage>
        <taxon>Eukaryota</taxon>
        <taxon>Rotosphaerida</taxon>
        <taxon>Fonticulaceae</taxon>
        <taxon>Fonticula</taxon>
    </lineage>
</organism>
<evidence type="ECO:0000313" key="1">
    <source>
        <dbReference type="EMBL" id="KCV69876.1"/>
    </source>
</evidence>
<dbReference type="AlphaFoldDB" id="A0A058Z6Y3"/>
<evidence type="ECO:0000313" key="2">
    <source>
        <dbReference type="Proteomes" id="UP000030693"/>
    </source>
</evidence>
<gene>
    <name evidence="1" type="ORF">H696_03348</name>
</gene>
<name>A0A058Z6Y3_FONAL</name>
<proteinExistence type="predicted"/>
<dbReference type="RefSeq" id="XP_009495482.1">
    <property type="nucleotide sequence ID" value="XM_009497207.1"/>
</dbReference>
<keyword evidence="2" id="KW-1185">Reference proteome</keyword>
<dbReference type="GeneID" id="20528073"/>
<reference evidence="1" key="1">
    <citation type="submission" date="2013-04" db="EMBL/GenBank/DDBJ databases">
        <title>The Genome Sequence of Fonticula alba ATCC 38817.</title>
        <authorList>
            <consortium name="The Broad Institute Genomics Platform"/>
            <person name="Russ C."/>
            <person name="Cuomo C."/>
            <person name="Burger G."/>
            <person name="Gray M.W."/>
            <person name="Holland P.W.H."/>
            <person name="King N."/>
            <person name="Lang F.B.F."/>
            <person name="Roger A.J."/>
            <person name="Ruiz-Trillo I."/>
            <person name="Brown M."/>
            <person name="Walker B."/>
            <person name="Young S."/>
            <person name="Zeng Q."/>
            <person name="Gargeya S."/>
            <person name="Fitzgerald M."/>
            <person name="Haas B."/>
            <person name="Abouelleil A."/>
            <person name="Allen A.W."/>
            <person name="Alvarado L."/>
            <person name="Arachchi H.M."/>
            <person name="Berlin A.M."/>
            <person name="Chapman S.B."/>
            <person name="Gainer-Dewar J."/>
            <person name="Goldberg J."/>
            <person name="Griggs A."/>
            <person name="Gujja S."/>
            <person name="Hansen M."/>
            <person name="Howarth C."/>
            <person name="Imamovic A."/>
            <person name="Ireland A."/>
            <person name="Larimer J."/>
            <person name="McCowan C."/>
            <person name="Murphy C."/>
            <person name="Pearson M."/>
            <person name="Poon T.W."/>
            <person name="Priest M."/>
            <person name="Roberts A."/>
            <person name="Saif S."/>
            <person name="Shea T."/>
            <person name="Sisk P."/>
            <person name="Sykes S."/>
            <person name="Wortman J."/>
            <person name="Nusbaum C."/>
            <person name="Birren B."/>
        </authorList>
    </citation>
    <scope>NUCLEOTIDE SEQUENCE [LARGE SCALE GENOMIC DNA]</scope>
    <source>
        <strain evidence="1">ATCC 38817</strain>
    </source>
</reference>
<dbReference type="EMBL" id="KB932205">
    <property type="protein sequence ID" value="KCV69876.1"/>
    <property type="molecule type" value="Genomic_DNA"/>
</dbReference>
<dbReference type="Proteomes" id="UP000030693">
    <property type="component" value="Unassembled WGS sequence"/>
</dbReference>